<dbReference type="PROSITE" id="PS50943">
    <property type="entry name" value="HTH_CROC1"/>
    <property type="match status" value="1"/>
</dbReference>
<dbReference type="Gene3D" id="1.10.260.40">
    <property type="entry name" value="lambda repressor-like DNA-binding domains"/>
    <property type="match status" value="1"/>
</dbReference>
<reference evidence="3" key="1">
    <citation type="submission" date="2018-05" db="EMBL/GenBank/DDBJ databases">
        <authorList>
            <person name="Lanie J.A."/>
            <person name="Ng W.-L."/>
            <person name="Kazmierczak K.M."/>
            <person name="Andrzejewski T.M."/>
            <person name="Davidsen T.M."/>
            <person name="Wayne K.J."/>
            <person name="Tettelin H."/>
            <person name="Glass J.I."/>
            <person name="Rusch D."/>
            <person name="Podicherti R."/>
            <person name="Tsui H.-C.T."/>
            <person name="Winkler M.E."/>
        </authorList>
    </citation>
    <scope>NUCLEOTIDE SEQUENCE</scope>
</reference>
<evidence type="ECO:0000259" key="2">
    <source>
        <dbReference type="PROSITE" id="PS50943"/>
    </source>
</evidence>
<dbReference type="InterPro" id="IPR010982">
    <property type="entry name" value="Lambda_DNA-bd_dom_sf"/>
</dbReference>
<dbReference type="InterPro" id="IPR001387">
    <property type="entry name" value="Cro/C1-type_HTH"/>
</dbReference>
<sequence>MNKKIGEIIREIRNEKGISLRKLAEIVNVSNVNILYIEKGKINTSLPILKGIAKALNYNIDKLLALADMIDDDIRNIINKRPISITNFLRAAKNLTNDDWNILTKQVLNMNSKVS</sequence>
<dbReference type="GO" id="GO:0003700">
    <property type="term" value="F:DNA-binding transcription factor activity"/>
    <property type="evidence" value="ECO:0007669"/>
    <property type="project" value="TreeGrafter"/>
</dbReference>
<evidence type="ECO:0000313" key="3">
    <source>
        <dbReference type="EMBL" id="SVA97342.1"/>
    </source>
</evidence>
<dbReference type="PANTHER" id="PTHR46797:SF1">
    <property type="entry name" value="METHYLPHOSPHONATE SYNTHASE"/>
    <property type="match status" value="1"/>
</dbReference>
<dbReference type="SMART" id="SM00530">
    <property type="entry name" value="HTH_XRE"/>
    <property type="match status" value="1"/>
</dbReference>
<protein>
    <recommendedName>
        <fullName evidence="2">HTH cro/C1-type domain-containing protein</fullName>
    </recommendedName>
</protein>
<feature type="domain" description="HTH cro/C1-type" evidence="2">
    <location>
        <begin position="9"/>
        <end position="63"/>
    </location>
</feature>
<dbReference type="SUPFAM" id="SSF47413">
    <property type="entry name" value="lambda repressor-like DNA-binding domains"/>
    <property type="match status" value="1"/>
</dbReference>
<name>A0A382A8C4_9ZZZZ</name>
<dbReference type="InterPro" id="IPR050807">
    <property type="entry name" value="TransReg_Diox_bact_type"/>
</dbReference>
<proteinExistence type="predicted"/>
<dbReference type="CDD" id="cd00093">
    <property type="entry name" value="HTH_XRE"/>
    <property type="match status" value="1"/>
</dbReference>
<dbReference type="EMBL" id="UINC01024188">
    <property type="protein sequence ID" value="SVA97342.1"/>
    <property type="molecule type" value="Genomic_DNA"/>
</dbReference>
<dbReference type="AlphaFoldDB" id="A0A382A8C4"/>
<dbReference type="Pfam" id="PF01381">
    <property type="entry name" value="HTH_3"/>
    <property type="match status" value="1"/>
</dbReference>
<dbReference type="PANTHER" id="PTHR46797">
    <property type="entry name" value="HTH-TYPE TRANSCRIPTIONAL REGULATOR"/>
    <property type="match status" value="1"/>
</dbReference>
<evidence type="ECO:0000256" key="1">
    <source>
        <dbReference type="ARBA" id="ARBA00023125"/>
    </source>
</evidence>
<dbReference type="GO" id="GO:0003677">
    <property type="term" value="F:DNA binding"/>
    <property type="evidence" value="ECO:0007669"/>
    <property type="project" value="UniProtKB-KW"/>
</dbReference>
<keyword evidence="1" id="KW-0238">DNA-binding</keyword>
<organism evidence="3">
    <name type="scientific">marine metagenome</name>
    <dbReference type="NCBI Taxonomy" id="408172"/>
    <lineage>
        <taxon>unclassified sequences</taxon>
        <taxon>metagenomes</taxon>
        <taxon>ecological metagenomes</taxon>
    </lineage>
</organism>
<gene>
    <name evidence="3" type="ORF">METZ01_LOCUS150196</name>
</gene>
<accession>A0A382A8C4</accession>
<dbReference type="GO" id="GO:0005829">
    <property type="term" value="C:cytosol"/>
    <property type="evidence" value="ECO:0007669"/>
    <property type="project" value="TreeGrafter"/>
</dbReference>